<evidence type="ECO:0000256" key="1">
    <source>
        <dbReference type="SAM" id="MobiDB-lite"/>
    </source>
</evidence>
<evidence type="ECO:0000313" key="3">
    <source>
        <dbReference type="Proteomes" id="UP000803844"/>
    </source>
</evidence>
<dbReference type="OrthoDB" id="1861185at2759"/>
<dbReference type="Proteomes" id="UP000803844">
    <property type="component" value="Unassembled WGS sequence"/>
</dbReference>
<feature type="compositionally biased region" description="Basic and acidic residues" evidence="1">
    <location>
        <begin position="23"/>
        <end position="36"/>
    </location>
</feature>
<feature type="region of interest" description="Disordered" evidence="1">
    <location>
        <begin position="1"/>
        <end position="64"/>
    </location>
</feature>
<dbReference type="GeneID" id="63832090"/>
<protein>
    <submittedName>
        <fullName evidence="2">Uncharacterized protein</fullName>
    </submittedName>
</protein>
<sequence length="170" mass="18710">MPPVEPTSSMADALPRSSSSLAHDVEREETQKKKDDAEEEEEPPPTRRPPPPPDEAVGPSVPAALTLDHQQRWFTGWGDDPTQGSLKTPSLGLIWTTQTACRIALYKAPRYGRSRYAEEEGGGAMIKTWRRWSKIVFAPHVEESGPGLEGATEFEINMGGLKGIMRGSKK</sequence>
<reference evidence="2" key="1">
    <citation type="journal article" date="2020" name="Phytopathology">
        <title>Genome sequence of the chestnut blight fungus Cryphonectria parasitica EP155: A fundamental resource for an archetypical invasive plant pathogen.</title>
        <authorList>
            <person name="Crouch J.A."/>
            <person name="Dawe A."/>
            <person name="Aerts A."/>
            <person name="Barry K."/>
            <person name="Churchill A.C.L."/>
            <person name="Grimwood J."/>
            <person name="Hillman B."/>
            <person name="Milgroom M.G."/>
            <person name="Pangilinan J."/>
            <person name="Smith M."/>
            <person name="Salamov A."/>
            <person name="Schmutz J."/>
            <person name="Yadav J."/>
            <person name="Grigoriev I.V."/>
            <person name="Nuss D."/>
        </authorList>
    </citation>
    <scope>NUCLEOTIDE SEQUENCE</scope>
    <source>
        <strain evidence="2">EP155</strain>
    </source>
</reference>
<gene>
    <name evidence="2" type="ORF">M406DRAFT_101639</name>
</gene>
<feature type="compositionally biased region" description="Polar residues" evidence="1">
    <location>
        <begin position="1"/>
        <end position="21"/>
    </location>
</feature>
<comment type="caution">
    <text evidence="2">The sequence shown here is derived from an EMBL/GenBank/DDBJ whole genome shotgun (WGS) entry which is preliminary data.</text>
</comment>
<dbReference type="RefSeq" id="XP_040777246.1">
    <property type="nucleotide sequence ID" value="XM_040914961.1"/>
</dbReference>
<name>A0A9P4Y4F2_CRYP1</name>
<keyword evidence="3" id="KW-1185">Reference proteome</keyword>
<evidence type="ECO:0000313" key="2">
    <source>
        <dbReference type="EMBL" id="KAF3766285.1"/>
    </source>
</evidence>
<organism evidence="2 3">
    <name type="scientific">Cryphonectria parasitica (strain ATCC 38755 / EP155)</name>
    <dbReference type="NCBI Taxonomy" id="660469"/>
    <lineage>
        <taxon>Eukaryota</taxon>
        <taxon>Fungi</taxon>
        <taxon>Dikarya</taxon>
        <taxon>Ascomycota</taxon>
        <taxon>Pezizomycotina</taxon>
        <taxon>Sordariomycetes</taxon>
        <taxon>Sordariomycetidae</taxon>
        <taxon>Diaporthales</taxon>
        <taxon>Cryphonectriaceae</taxon>
        <taxon>Cryphonectria-Endothia species complex</taxon>
        <taxon>Cryphonectria</taxon>
    </lineage>
</organism>
<dbReference type="EMBL" id="MU032347">
    <property type="protein sequence ID" value="KAF3766285.1"/>
    <property type="molecule type" value="Genomic_DNA"/>
</dbReference>
<proteinExistence type="predicted"/>
<dbReference type="AlphaFoldDB" id="A0A9P4Y4F2"/>
<accession>A0A9P4Y4F2</accession>